<accession>H1L0E2</accession>
<keyword evidence="3" id="KW-1185">Reference proteome</keyword>
<dbReference type="EMBL" id="AGJL01000042">
    <property type="protein sequence ID" value="EHP84936.1"/>
    <property type="molecule type" value="Genomic_DNA"/>
</dbReference>
<dbReference type="STRING" id="647171.MetfoDRAFT_1516"/>
<sequence length="90" mass="10661">MLKNIAIKTKSKILEVRLFLFILRAIIHNLWVAMQWKNKNTNYKTMNLKEFVIKINELIRMHIYTNKPIDNTQLCIPNAYSEILKIMLGG</sequence>
<keyword evidence="1" id="KW-1133">Transmembrane helix</keyword>
<evidence type="ECO:0000313" key="3">
    <source>
        <dbReference type="Proteomes" id="UP000003706"/>
    </source>
</evidence>
<protein>
    <submittedName>
        <fullName evidence="2">Uncharacterized protein</fullName>
    </submittedName>
</protein>
<reference evidence="2 3" key="1">
    <citation type="submission" date="2011-09" db="EMBL/GenBank/DDBJ databases">
        <title>The draft genome of Methanotorris formicicus Mc-S-70.</title>
        <authorList>
            <consortium name="US DOE Joint Genome Institute (JGI-PGF)"/>
            <person name="Lucas S."/>
            <person name="Han J."/>
            <person name="Lapidus A."/>
            <person name="Cheng J.-F."/>
            <person name="Goodwin L."/>
            <person name="Pitluck S."/>
            <person name="Peters L."/>
            <person name="Land M.L."/>
            <person name="Hauser L."/>
            <person name="Sieprawska-Lupa M."/>
            <person name="Takai K."/>
            <person name="Miyazaki J."/>
            <person name="Whitman W."/>
            <person name="Woyke T.J."/>
        </authorList>
    </citation>
    <scope>NUCLEOTIDE SEQUENCE [LARGE SCALE GENOMIC DNA]</scope>
    <source>
        <strain evidence="2 3">Mc-S-70</strain>
    </source>
</reference>
<feature type="transmembrane region" description="Helical" evidence="1">
    <location>
        <begin position="18"/>
        <end position="36"/>
    </location>
</feature>
<evidence type="ECO:0000256" key="1">
    <source>
        <dbReference type="SAM" id="Phobius"/>
    </source>
</evidence>
<keyword evidence="1" id="KW-0472">Membrane</keyword>
<dbReference type="Proteomes" id="UP000003706">
    <property type="component" value="Unassembled WGS sequence"/>
</dbReference>
<keyword evidence="1" id="KW-0812">Transmembrane</keyword>
<proteinExistence type="predicted"/>
<dbReference type="RefSeq" id="WP_007044943.1">
    <property type="nucleotide sequence ID" value="NZ_AGJL01000042.1"/>
</dbReference>
<comment type="caution">
    <text evidence="2">The sequence shown here is derived from an EMBL/GenBank/DDBJ whole genome shotgun (WGS) entry which is preliminary data.</text>
</comment>
<name>H1L0E2_9EURY</name>
<organism evidence="2 3">
    <name type="scientific">Methanotorris formicicus Mc-S-70</name>
    <dbReference type="NCBI Taxonomy" id="647171"/>
    <lineage>
        <taxon>Archaea</taxon>
        <taxon>Methanobacteriati</taxon>
        <taxon>Methanobacteriota</taxon>
        <taxon>Methanomada group</taxon>
        <taxon>Methanococci</taxon>
        <taxon>Methanococcales</taxon>
        <taxon>Methanocaldococcaceae</taxon>
        <taxon>Methanotorris</taxon>
    </lineage>
</organism>
<gene>
    <name evidence="2" type="ORF">MetfoDRAFT_1516</name>
</gene>
<evidence type="ECO:0000313" key="2">
    <source>
        <dbReference type="EMBL" id="EHP84936.1"/>
    </source>
</evidence>
<dbReference type="AlphaFoldDB" id="H1L0E2"/>